<dbReference type="InterPro" id="IPR050769">
    <property type="entry name" value="NAT_camello-type"/>
</dbReference>
<dbReference type="InterPro" id="IPR000182">
    <property type="entry name" value="GNAT_dom"/>
</dbReference>
<evidence type="ECO:0000313" key="3">
    <source>
        <dbReference type="Proteomes" id="UP000281028"/>
    </source>
</evidence>
<dbReference type="PROSITE" id="PS51186">
    <property type="entry name" value="GNAT"/>
    <property type="match status" value="1"/>
</dbReference>
<reference evidence="2" key="1">
    <citation type="submission" date="2020-05" db="EMBL/GenBank/DDBJ databases">
        <title>Chitinophaga laudate sp. nov., isolated from a tropical peat swamp.</title>
        <authorList>
            <person name="Goh C.B.S."/>
            <person name="Lee M.S."/>
            <person name="Parimannan S."/>
            <person name="Pasbakhsh P."/>
            <person name="Yule C.M."/>
            <person name="Rajandas H."/>
            <person name="Loke S."/>
            <person name="Croft L."/>
            <person name="Tan J.B.L."/>
        </authorList>
    </citation>
    <scope>NUCLEOTIDE SEQUENCE</scope>
    <source>
        <strain evidence="2">Mgbs1</strain>
    </source>
</reference>
<dbReference type="Proteomes" id="UP000281028">
    <property type="component" value="Unassembled WGS sequence"/>
</dbReference>
<comment type="caution">
    <text evidence="2">The sequence shown here is derived from an EMBL/GenBank/DDBJ whole genome shotgun (WGS) entry which is preliminary data.</text>
</comment>
<keyword evidence="1" id="KW-0808">Transferase</keyword>
<dbReference type="RefSeq" id="WP_127038909.1">
    <property type="nucleotide sequence ID" value="NZ_JAABOK010000017.1"/>
</dbReference>
<dbReference type="InterPro" id="IPR016181">
    <property type="entry name" value="Acyl_CoA_acyltransferase"/>
</dbReference>
<dbReference type="Pfam" id="PF00583">
    <property type="entry name" value="Acetyltransf_1"/>
    <property type="match status" value="1"/>
</dbReference>
<dbReference type="SUPFAM" id="SSF55729">
    <property type="entry name" value="Acyl-CoA N-acyltransferases (Nat)"/>
    <property type="match status" value="1"/>
</dbReference>
<dbReference type="GO" id="GO:0008080">
    <property type="term" value="F:N-acetyltransferase activity"/>
    <property type="evidence" value="ECO:0007669"/>
    <property type="project" value="InterPro"/>
</dbReference>
<protein>
    <submittedName>
        <fullName evidence="2">GNAT family N-acetyltransferase</fullName>
    </submittedName>
</protein>
<evidence type="ECO:0000313" key="2">
    <source>
        <dbReference type="EMBL" id="NSL86412.1"/>
    </source>
</evidence>
<dbReference type="PANTHER" id="PTHR13947:SF37">
    <property type="entry name" value="LD18367P"/>
    <property type="match status" value="1"/>
</dbReference>
<sequence length="163" mass="18435">MNTQITYRQIGNEFSAAVIDLILPIQQEEFKVNVDLAAQPDLQAIEQYYQQSGGNFWGAFQGEQLVGTIALIAYQAGGGAIRKMFVRKEFRGKEWGIGQALLETLMTYAAQQRIRHLYLGTVSVLQAAMRFYEKNGFEQIPAETLPPAFPRMPADNIFYHRAL</sequence>
<dbReference type="OrthoDB" id="9799681at2"/>
<accession>A0A433WHV5</accession>
<dbReference type="AlphaFoldDB" id="A0A433WHV5"/>
<name>A0A433WHV5_9BACT</name>
<proteinExistence type="predicted"/>
<keyword evidence="3" id="KW-1185">Reference proteome</keyword>
<dbReference type="Gene3D" id="3.40.630.30">
    <property type="match status" value="1"/>
</dbReference>
<dbReference type="PANTHER" id="PTHR13947">
    <property type="entry name" value="GNAT FAMILY N-ACETYLTRANSFERASE"/>
    <property type="match status" value="1"/>
</dbReference>
<evidence type="ECO:0000256" key="1">
    <source>
        <dbReference type="ARBA" id="ARBA00022679"/>
    </source>
</evidence>
<dbReference type="EMBL" id="RIAR02000001">
    <property type="protein sequence ID" value="NSL86412.1"/>
    <property type="molecule type" value="Genomic_DNA"/>
</dbReference>
<organism evidence="2 3">
    <name type="scientific">Chitinophaga solisilvae</name>
    <dbReference type="NCBI Taxonomy" id="1233460"/>
    <lineage>
        <taxon>Bacteria</taxon>
        <taxon>Pseudomonadati</taxon>
        <taxon>Bacteroidota</taxon>
        <taxon>Chitinophagia</taxon>
        <taxon>Chitinophagales</taxon>
        <taxon>Chitinophagaceae</taxon>
        <taxon>Chitinophaga</taxon>
    </lineage>
</organism>
<gene>
    <name evidence="2" type="ORF">ECE50_006205</name>
</gene>
<dbReference type="CDD" id="cd04301">
    <property type="entry name" value="NAT_SF"/>
    <property type="match status" value="1"/>
</dbReference>